<reference evidence="1 2" key="1">
    <citation type="submission" date="2019-05" db="EMBL/GenBank/DDBJ databases">
        <title>Georgenia *** sp. nov., and Georgenia *** sp. nov., isolated from the intestinal contents of plateau pika (Ochotona curzoniae) in the Qinghai-Tibet plateau of China.</title>
        <authorList>
            <person name="Tian Z."/>
        </authorList>
    </citation>
    <scope>NUCLEOTIDE SEQUENCE [LARGE SCALE GENOMIC DNA]</scope>
    <source>
        <strain evidence="1 2">Z294</strain>
    </source>
</reference>
<organism evidence="1 2">
    <name type="scientific">Georgenia wutianyii</name>
    <dbReference type="NCBI Taxonomy" id="2585135"/>
    <lineage>
        <taxon>Bacteria</taxon>
        <taxon>Bacillati</taxon>
        <taxon>Actinomycetota</taxon>
        <taxon>Actinomycetes</taxon>
        <taxon>Micrococcales</taxon>
        <taxon>Bogoriellaceae</taxon>
        <taxon>Georgenia</taxon>
    </lineage>
</organism>
<keyword evidence="2" id="KW-1185">Reference proteome</keyword>
<evidence type="ECO:0000313" key="1">
    <source>
        <dbReference type="EMBL" id="QDB79395.1"/>
    </source>
</evidence>
<dbReference type="Proteomes" id="UP000313948">
    <property type="component" value="Chromosome"/>
</dbReference>
<name>A0ABX5VMD7_9MICO</name>
<accession>A0ABX5VMD7</accession>
<proteinExistence type="predicted"/>
<protein>
    <recommendedName>
        <fullName evidence="3">Urease accessory protein UreD</fullName>
    </recommendedName>
</protein>
<gene>
    <name evidence="1" type="ORF">FE251_08440</name>
</gene>
<evidence type="ECO:0000313" key="2">
    <source>
        <dbReference type="Proteomes" id="UP000313948"/>
    </source>
</evidence>
<dbReference type="RefSeq" id="WP_139071612.1">
    <property type="nucleotide sequence ID" value="NZ_CP040899.1"/>
</dbReference>
<dbReference type="EMBL" id="CP040899">
    <property type="protein sequence ID" value="QDB79395.1"/>
    <property type="molecule type" value="Genomic_DNA"/>
</dbReference>
<evidence type="ECO:0008006" key="3">
    <source>
        <dbReference type="Google" id="ProtNLM"/>
    </source>
</evidence>
<sequence length="284" mass="30459">MFESRTVLGDLAVDRVSLRTASADAHHVAKVHGRYGVAGGLEARVTGGRVEVSAGEAFTPRGDFVVLRQVALVDPPATPGRYRLWLGPDARVTARPATASARPSDVPLGLLRAAAVPSGPHATVEWVPPVSHEGRSLVPAPVRPHIGVGRELLTLDDLEVDEWRHTLERQVRTADAAFARPPLYFVSVSLADGGAIAVQREVRGWFTTICRPTSTSFTLTLFLHITAAAFQTLRDGSRSARDGTDRAVLLDVSWVGVDTRREQVTPADLADCSDKPPIPPPVIG</sequence>